<dbReference type="OrthoDB" id="665849at2"/>
<dbReference type="InterPro" id="IPR013324">
    <property type="entry name" value="RNA_pol_sigma_r3/r4-like"/>
</dbReference>
<dbReference type="GO" id="GO:0003677">
    <property type="term" value="F:DNA binding"/>
    <property type="evidence" value="ECO:0007669"/>
    <property type="project" value="InterPro"/>
</dbReference>
<dbReference type="Gene3D" id="1.10.10.10">
    <property type="entry name" value="Winged helix-like DNA-binding domain superfamily/Winged helix DNA-binding domain"/>
    <property type="match status" value="1"/>
</dbReference>
<dbReference type="STRING" id="1703345.A3860_08280"/>
<dbReference type="Proteomes" id="UP000192796">
    <property type="component" value="Unassembled WGS sequence"/>
</dbReference>
<evidence type="ECO:0000259" key="5">
    <source>
        <dbReference type="Pfam" id="PF04542"/>
    </source>
</evidence>
<dbReference type="SUPFAM" id="SSF88946">
    <property type="entry name" value="Sigma2 domain of RNA polymerase sigma factors"/>
    <property type="match status" value="1"/>
</dbReference>
<dbReference type="InterPro" id="IPR039425">
    <property type="entry name" value="RNA_pol_sigma-70-like"/>
</dbReference>
<dbReference type="InterPro" id="IPR013325">
    <property type="entry name" value="RNA_pol_sigma_r2"/>
</dbReference>
<dbReference type="SUPFAM" id="SSF88659">
    <property type="entry name" value="Sigma3 and sigma4 domains of RNA polymerase sigma factors"/>
    <property type="match status" value="1"/>
</dbReference>
<dbReference type="InterPro" id="IPR007627">
    <property type="entry name" value="RNA_pol_sigma70_r2"/>
</dbReference>
<evidence type="ECO:0000313" key="8">
    <source>
        <dbReference type="Proteomes" id="UP000192796"/>
    </source>
</evidence>
<evidence type="ECO:0000256" key="4">
    <source>
        <dbReference type="ARBA" id="ARBA00023163"/>
    </source>
</evidence>
<dbReference type="EMBL" id="LVYD01000113">
    <property type="protein sequence ID" value="OQP57618.1"/>
    <property type="molecule type" value="Genomic_DNA"/>
</dbReference>
<comment type="caution">
    <text evidence="7">The sequence shown here is derived from an EMBL/GenBank/DDBJ whole genome shotgun (WGS) entry which is preliminary data.</text>
</comment>
<dbReference type="AlphaFoldDB" id="A0A1V9FGX2"/>
<evidence type="ECO:0008006" key="9">
    <source>
        <dbReference type="Google" id="ProtNLM"/>
    </source>
</evidence>
<protein>
    <recommendedName>
        <fullName evidence="9">RNA polymerase subunit sigma-24</fullName>
    </recommendedName>
</protein>
<feature type="domain" description="RNA polymerase sigma factor 70 region 4 type 2" evidence="6">
    <location>
        <begin position="127"/>
        <end position="177"/>
    </location>
</feature>
<keyword evidence="2" id="KW-0805">Transcription regulation</keyword>
<evidence type="ECO:0000256" key="2">
    <source>
        <dbReference type="ARBA" id="ARBA00023015"/>
    </source>
</evidence>
<comment type="similarity">
    <text evidence="1">Belongs to the sigma-70 factor family. ECF subfamily.</text>
</comment>
<dbReference type="InterPro" id="IPR013249">
    <property type="entry name" value="RNA_pol_sigma70_r4_t2"/>
</dbReference>
<dbReference type="Pfam" id="PF08281">
    <property type="entry name" value="Sigma70_r4_2"/>
    <property type="match status" value="1"/>
</dbReference>
<evidence type="ECO:0000313" key="7">
    <source>
        <dbReference type="EMBL" id="OQP57618.1"/>
    </source>
</evidence>
<dbReference type="Pfam" id="PF04542">
    <property type="entry name" value="Sigma70_r2"/>
    <property type="match status" value="1"/>
</dbReference>
<sequence length="208" mass="23942">MLSISTSDKELLERMQDNDEQAFASLFHRYWEELYIAAGKRLGHAASTKDIVQEIMASLWVRRHAISTNEEGSLKAYLYTLLRYRIFDAIAQDRQKEISYHVFQQLLGLQQTHVLEEVISKELFKVIYEEIEAMPPTMKKVMQLSERQGYSNPEIATQLELSEKTVRNLTSLALARIRACIDKYYADAPVSSPAQNAFILFALSFLSI</sequence>
<proteinExistence type="inferred from homology"/>
<accession>A0A1V9FGX2</accession>
<evidence type="ECO:0000259" key="6">
    <source>
        <dbReference type="Pfam" id="PF08281"/>
    </source>
</evidence>
<dbReference type="PANTHER" id="PTHR43133:SF46">
    <property type="entry name" value="RNA POLYMERASE SIGMA-70 FACTOR ECF SUBFAMILY"/>
    <property type="match status" value="1"/>
</dbReference>
<evidence type="ECO:0000256" key="3">
    <source>
        <dbReference type="ARBA" id="ARBA00023082"/>
    </source>
</evidence>
<dbReference type="NCBIfam" id="TIGR02937">
    <property type="entry name" value="sigma70-ECF"/>
    <property type="match status" value="1"/>
</dbReference>
<reference evidence="7 8" key="1">
    <citation type="submission" date="2016-03" db="EMBL/GenBank/DDBJ databases">
        <title>Niastella vici sp. nov., isolated from farmland soil.</title>
        <authorList>
            <person name="Chen L."/>
            <person name="Wang D."/>
            <person name="Yang S."/>
            <person name="Wang G."/>
        </authorList>
    </citation>
    <scope>NUCLEOTIDE SEQUENCE [LARGE SCALE GENOMIC DNA]</scope>
    <source>
        <strain evidence="7 8">DJ57</strain>
    </source>
</reference>
<keyword evidence="4" id="KW-0804">Transcription</keyword>
<dbReference type="GO" id="GO:0006352">
    <property type="term" value="P:DNA-templated transcription initiation"/>
    <property type="evidence" value="ECO:0007669"/>
    <property type="project" value="InterPro"/>
</dbReference>
<organism evidence="7 8">
    <name type="scientific">Niastella vici</name>
    <dbReference type="NCBI Taxonomy" id="1703345"/>
    <lineage>
        <taxon>Bacteria</taxon>
        <taxon>Pseudomonadati</taxon>
        <taxon>Bacteroidota</taxon>
        <taxon>Chitinophagia</taxon>
        <taxon>Chitinophagales</taxon>
        <taxon>Chitinophagaceae</taxon>
        <taxon>Niastella</taxon>
    </lineage>
</organism>
<keyword evidence="8" id="KW-1185">Reference proteome</keyword>
<keyword evidence="3" id="KW-0731">Sigma factor</keyword>
<dbReference type="RefSeq" id="WP_081155519.1">
    <property type="nucleotide sequence ID" value="NZ_LVYD01000113.1"/>
</dbReference>
<dbReference type="Gene3D" id="1.10.1740.10">
    <property type="match status" value="1"/>
</dbReference>
<dbReference type="PANTHER" id="PTHR43133">
    <property type="entry name" value="RNA POLYMERASE ECF-TYPE SIGMA FACTO"/>
    <property type="match status" value="1"/>
</dbReference>
<dbReference type="InterPro" id="IPR036388">
    <property type="entry name" value="WH-like_DNA-bd_sf"/>
</dbReference>
<gene>
    <name evidence="7" type="ORF">A3860_08280</name>
</gene>
<dbReference type="InterPro" id="IPR014284">
    <property type="entry name" value="RNA_pol_sigma-70_dom"/>
</dbReference>
<name>A0A1V9FGX2_9BACT</name>
<dbReference type="GO" id="GO:0016987">
    <property type="term" value="F:sigma factor activity"/>
    <property type="evidence" value="ECO:0007669"/>
    <property type="project" value="UniProtKB-KW"/>
</dbReference>
<evidence type="ECO:0000256" key="1">
    <source>
        <dbReference type="ARBA" id="ARBA00010641"/>
    </source>
</evidence>
<feature type="domain" description="RNA polymerase sigma-70 region 2" evidence="5">
    <location>
        <begin position="26"/>
        <end position="94"/>
    </location>
</feature>